<proteinExistence type="predicted"/>
<organism evidence="3 4">
    <name type="scientific">Nannocystis bainbridge</name>
    <dbReference type="NCBI Taxonomy" id="2995303"/>
    <lineage>
        <taxon>Bacteria</taxon>
        <taxon>Pseudomonadati</taxon>
        <taxon>Myxococcota</taxon>
        <taxon>Polyangia</taxon>
        <taxon>Nannocystales</taxon>
        <taxon>Nannocystaceae</taxon>
        <taxon>Nannocystis</taxon>
    </lineage>
</organism>
<dbReference type="PROSITE" id="PS51257">
    <property type="entry name" value="PROKAR_LIPOPROTEIN"/>
    <property type="match status" value="1"/>
</dbReference>
<reference evidence="3 4" key="1">
    <citation type="submission" date="2022-11" db="EMBL/GenBank/DDBJ databases">
        <title>Minimal conservation of predation-associated metabolite biosynthetic gene clusters underscores biosynthetic potential of Myxococcota including descriptions for ten novel species: Archangium lansinium sp. nov., Myxococcus landrumus sp. nov., Nannocystis bai.</title>
        <authorList>
            <person name="Ahearne A."/>
            <person name="Stevens C."/>
            <person name="Dowd S."/>
        </authorList>
    </citation>
    <scope>NUCLEOTIDE SEQUENCE [LARGE SCALE GENOMIC DNA]</scope>
    <source>
        <strain evidence="3 4">BB15-2</strain>
    </source>
</reference>
<feature type="compositionally biased region" description="Low complexity" evidence="1">
    <location>
        <begin position="19"/>
        <end position="51"/>
    </location>
</feature>
<dbReference type="EMBL" id="JAQNDL010000001">
    <property type="protein sequence ID" value="MDC0716911.1"/>
    <property type="molecule type" value="Genomic_DNA"/>
</dbReference>
<feature type="chain" id="PRO_5046822315" description="Lipoprotein" evidence="2">
    <location>
        <begin position="22"/>
        <end position="139"/>
    </location>
</feature>
<evidence type="ECO:0000256" key="1">
    <source>
        <dbReference type="SAM" id="MobiDB-lite"/>
    </source>
</evidence>
<evidence type="ECO:0000313" key="3">
    <source>
        <dbReference type="EMBL" id="MDC0716911.1"/>
    </source>
</evidence>
<accession>A0ABT5DWV8</accession>
<sequence>MRRLLLALAPAVVLACSGAGGTSTPPAARPAPSTEPAAAESDSASFAAPPAADEPPRNDPAQTDVSPELTARIKEKFGERCRYERACGELLGVDCDSAVDGPYHYVRRDSLELVSRCGGACMGGACTDCPPKAWTCPTY</sequence>
<feature type="signal peptide" evidence="2">
    <location>
        <begin position="1"/>
        <end position="21"/>
    </location>
</feature>
<dbReference type="RefSeq" id="WP_272085399.1">
    <property type="nucleotide sequence ID" value="NZ_JAQNDL010000001.1"/>
</dbReference>
<protein>
    <recommendedName>
        <fullName evidence="5">Lipoprotein</fullName>
    </recommendedName>
</protein>
<comment type="caution">
    <text evidence="3">The sequence shown here is derived from an EMBL/GenBank/DDBJ whole genome shotgun (WGS) entry which is preliminary data.</text>
</comment>
<name>A0ABT5DWV8_9BACT</name>
<evidence type="ECO:0000256" key="2">
    <source>
        <dbReference type="SAM" id="SignalP"/>
    </source>
</evidence>
<keyword evidence="2" id="KW-0732">Signal</keyword>
<evidence type="ECO:0000313" key="4">
    <source>
        <dbReference type="Proteomes" id="UP001221686"/>
    </source>
</evidence>
<feature type="region of interest" description="Disordered" evidence="1">
    <location>
        <begin position="19"/>
        <end position="68"/>
    </location>
</feature>
<evidence type="ECO:0008006" key="5">
    <source>
        <dbReference type="Google" id="ProtNLM"/>
    </source>
</evidence>
<dbReference type="Proteomes" id="UP001221686">
    <property type="component" value="Unassembled WGS sequence"/>
</dbReference>
<gene>
    <name evidence="3" type="ORF">POL25_08415</name>
</gene>
<keyword evidence="4" id="KW-1185">Reference proteome</keyword>